<keyword evidence="8" id="KW-0732">Signal</keyword>
<name>A0AA88U5Y4_9ASTE</name>
<dbReference type="GO" id="GO:0000139">
    <property type="term" value="C:Golgi membrane"/>
    <property type="evidence" value="ECO:0007669"/>
    <property type="project" value="UniProtKB-SubCell"/>
</dbReference>
<evidence type="ECO:0000256" key="1">
    <source>
        <dbReference type="ARBA" id="ARBA00004394"/>
    </source>
</evidence>
<evidence type="ECO:0000256" key="3">
    <source>
        <dbReference type="ARBA" id="ARBA00022989"/>
    </source>
</evidence>
<evidence type="ECO:0000256" key="6">
    <source>
        <dbReference type="ARBA" id="ARBA00023136"/>
    </source>
</evidence>
<dbReference type="EMBL" id="JAVXUO010002548">
    <property type="protein sequence ID" value="KAK2971880.1"/>
    <property type="molecule type" value="Genomic_DNA"/>
</dbReference>
<evidence type="ECO:0000256" key="5">
    <source>
        <dbReference type="ARBA" id="ARBA00023054"/>
    </source>
</evidence>
<dbReference type="InterPro" id="IPR019177">
    <property type="entry name" value="Golgin_subfamily_A_member_5"/>
</dbReference>
<evidence type="ECO:0000256" key="8">
    <source>
        <dbReference type="SAM" id="SignalP"/>
    </source>
</evidence>
<dbReference type="PANTHER" id="PTHR13815:SF5">
    <property type="entry name" value="GOLGIN CANDIDATE 2"/>
    <property type="match status" value="1"/>
</dbReference>
<comment type="subcellular location">
    <subcellularLocation>
        <location evidence="1">Golgi apparatus membrane</location>
    </subcellularLocation>
</comment>
<evidence type="ECO:0000313" key="9">
    <source>
        <dbReference type="EMBL" id="KAK2971880.1"/>
    </source>
</evidence>
<sequence>MAAYPRTHHAWRGRVFVGLLVVVVGARGGGERLCCGESATPVLHHQQRGDVASGAVRGGGVDVEAEGVVGAEDLGSDGLEGVAGIWVDEVGLVVEEDSSGVGLVAAKGIELEYEILEAEYSFITDKVGQFMEKVKTLEASIEMTQKEIENPTEMEVELKRRLGQLTDHLIQKQSQVEALSSDKAMLVFRIEAVSRLLDENKLSMTDLPSTSSRDATESGVWEFSNSKLRPLLEGRLRSGQKHLGSFVRQLDSIFSAGAIFLRRTPTARTWSFVYLACLHFWVLYILLSHSAVSEEARSGAVVSLENIGNTGVA</sequence>
<keyword evidence="5" id="KW-0175">Coiled coil</keyword>
<evidence type="ECO:0000256" key="4">
    <source>
        <dbReference type="ARBA" id="ARBA00023034"/>
    </source>
</evidence>
<keyword evidence="2 7" id="KW-0812">Transmembrane</keyword>
<proteinExistence type="predicted"/>
<evidence type="ECO:0008006" key="11">
    <source>
        <dbReference type="Google" id="ProtNLM"/>
    </source>
</evidence>
<keyword evidence="6 7" id="KW-0472">Membrane</keyword>
<protein>
    <recommendedName>
        <fullName evidence="11">Golgin candidate 2</fullName>
    </recommendedName>
</protein>
<dbReference type="GO" id="GO:0007030">
    <property type="term" value="P:Golgi organization"/>
    <property type="evidence" value="ECO:0007669"/>
    <property type="project" value="InterPro"/>
</dbReference>
<feature type="transmembrane region" description="Helical" evidence="7">
    <location>
        <begin position="269"/>
        <end position="287"/>
    </location>
</feature>
<gene>
    <name evidence="9" type="ORF">RJ640_015400</name>
</gene>
<reference evidence="9" key="1">
    <citation type="submission" date="2022-12" db="EMBL/GenBank/DDBJ databases">
        <title>Draft genome assemblies for two species of Escallonia (Escalloniales).</title>
        <authorList>
            <person name="Chanderbali A."/>
            <person name="Dervinis C."/>
            <person name="Anghel I."/>
            <person name="Soltis D."/>
            <person name="Soltis P."/>
            <person name="Zapata F."/>
        </authorList>
    </citation>
    <scope>NUCLEOTIDE SEQUENCE</scope>
    <source>
        <strain evidence="9">UCBG92.1500</strain>
        <tissue evidence="9">Leaf</tissue>
    </source>
</reference>
<evidence type="ECO:0000256" key="2">
    <source>
        <dbReference type="ARBA" id="ARBA00022692"/>
    </source>
</evidence>
<dbReference type="GO" id="GO:0000301">
    <property type="term" value="P:retrograde transport, vesicle recycling within Golgi"/>
    <property type="evidence" value="ECO:0007669"/>
    <property type="project" value="TreeGrafter"/>
</dbReference>
<feature type="chain" id="PRO_5041674576" description="Golgin candidate 2" evidence="8">
    <location>
        <begin position="27"/>
        <end position="313"/>
    </location>
</feature>
<evidence type="ECO:0000313" key="10">
    <source>
        <dbReference type="Proteomes" id="UP001187471"/>
    </source>
</evidence>
<organism evidence="9 10">
    <name type="scientific">Escallonia rubra</name>
    <dbReference type="NCBI Taxonomy" id="112253"/>
    <lineage>
        <taxon>Eukaryota</taxon>
        <taxon>Viridiplantae</taxon>
        <taxon>Streptophyta</taxon>
        <taxon>Embryophyta</taxon>
        <taxon>Tracheophyta</taxon>
        <taxon>Spermatophyta</taxon>
        <taxon>Magnoliopsida</taxon>
        <taxon>eudicotyledons</taxon>
        <taxon>Gunneridae</taxon>
        <taxon>Pentapetalae</taxon>
        <taxon>asterids</taxon>
        <taxon>campanulids</taxon>
        <taxon>Escalloniales</taxon>
        <taxon>Escalloniaceae</taxon>
        <taxon>Escallonia</taxon>
    </lineage>
</organism>
<dbReference type="GO" id="GO:0031985">
    <property type="term" value="C:Golgi cisterna"/>
    <property type="evidence" value="ECO:0007669"/>
    <property type="project" value="TreeGrafter"/>
</dbReference>
<evidence type="ECO:0000256" key="7">
    <source>
        <dbReference type="SAM" id="Phobius"/>
    </source>
</evidence>
<dbReference type="Proteomes" id="UP001187471">
    <property type="component" value="Unassembled WGS sequence"/>
</dbReference>
<dbReference type="AlphaFoldDB" id="A0AA88U5Y4"/>
<keyword evidence="10" id="KW-1185">Reference proteome</keyword>
<keyword evidence="4" id="KW-0333">Golgi apparatus</keyword>
<keyword evidence="3 7" id="KW-1133">Transmembrane helix</keyword>
<accession>A0AA88U5Y4</accession>
<comment type="caution">
    <text evidence="9">The sequence shown here is derived from an EMBL/GenBank/DDBJ whole genome shotgun (WGS) entry which is preliminary data.</text>
</comment>
<dbReference type="Pfam" id="PF09787">
    <property type="entry name" value="Golgin_A5"/>
    <property type="match status" value="1"/>
</dbReference>
<feature type="signal peptide" evidence="8">
    <location>
        <begin position="1"/>
        <end position="26"/>
    </location>
</feature>
<dbReference type="PANTHER" id="PTHR13815">
    <property type="entry name" value="GOLGIN-84"/>
    <property type="match status" value="1"/>
</dbReference>